<feature type="transmembrane region" description="Helical" evidence="9">
    <location>
        <begin position="180"/>
        <end position="199"/>
    </location>
</feature>
<dbReference type="InterPro" id="IPR020966">
    <property type="entry name" value="ALMT"/>
</dbReference>
<evidence type="ECO:0000313" key="11">
    <source>
        <dbReference type="Proteomes" id="UP000634136"/>
    </source>
</evidence>
<keyword evidence="8" id="KW-0407">Ion channel</keyword>
<evidence type="ECO:0000256" key="4">
    <source>
        <dbReference type="ARBA" id="ARBA00022692"/>
    </source>
</evidence>
<dbReference type="Pfam" id="PF11744">
    <property type="entry name" value="ALMT"/>
    <property type="match status" value="1"/>
</dbReference>
<comment type="subcellular location">
    <subcellularLocation>
        <location evidence="1">Membrane</location>
        <topology evidence="1">Multi-pass membrane protein</topology>
    </subcellularLocation>
</comment>
<dbReference type="PANTHER" id="PTHR31086">
    <property type="entry name" value="ALUMINUM-ACTIVATED MALATE TRANSPORTER 10"/>
    <property type="match status" value="1"/>
</dbReference>
<keyword evidence="5 9" id="KW-1133">Transmembrane helix</keyword>
<dbReference type="AlphaFoldDB" id="A0A834TCX8"/>
<protein>
    <submittedName>
        <fullName evidence="10">Aluminum-activated malate transporter 8</fullName>
    </submittedName>
</protein>
<feature type="transmembrane region" description="Helical" evidence="9">
    <location>
        <begin position="97"/>
        <end position="116"/>
    </location>
</feature>
<evidence type="ECO:0000256" key="5">
    <source>
        <dbReference type="ARBA" id="ARBA00022989"/>
    </source>
</evidence>
<evidence type="ECO:0000313" key="10">
    <source>
        <dbReference type="EMBL" id="KAF7818851.1"/>
    </source>
</evidence>
<feature type="transmembrane region" description="Helical" evidence="9">
    <location>
        <begin position="206"/>
        <end position="226"/>
    </location>
</feature>
<dbReference type="OrthoDB" id="68611at2759"/>
<dbReference type="GO" id="GO:0016020">
    <property type="term" value="C:membrane"/>
    <property type="evidence" value="ECO:0007669"/>
    <property type="project" value="UniProtKB-SubCell"/>
</dbReference>
<dbReference type="GO" id="GO:0034220">
    <property type="term" value="P:monoatomic ion transmembrane transport"/>
    <property type="evidence" value="ECO:0007669"/>
    <property type="project" value="UniProtKB-KW"/>
</dbReference>
<evidence type="ECO:0000256" key="8">
    <source>
        <dbReference type="ARBA" id="ARBA00023303"/>
    </source>
</evidence>
<evidence type="ECO:0000256" key="2">
    <source>
        <dbReference type="ARBA" id="ARBA00007079"/>
    </source>
</evidence>
<keyword evidence="6" id="KW-0406">Ion transport</keyword>
<organism evidence="10 11">
    <name type="scientific">Senna tora</name>
    <dbReference type="NCBI Taxonomy" id="362788"/>
    <lineage>
        <taxon>Eukaryota</taxon>
        <taxon>Viridiplantae</taxon>
        <taxon>Streptophyta</taxon>
        <taxon>Embryophyta</taxon>
        <taxon>Tracheophyta</taxon>
        <taxon>Spermatophyta</taxon>
        <taxon>Magnoliopsida</taxon>
        <taxon>eudicotyledons</taxon>
        <taxon>Gunneridae</taxon>
        <taxon>Pentapetalae</taxon>
        <taxon>rosids</taxon>
        <taxon>fabids</taxon>
        <taxon>Fabales</taxon>
        <taxon>Fabaceae</taxon>
        <taxon>Caesalpinioideae</taxon>
        <taxon>Cassia clade</taxon>
        <taxon>Senna</taxon>
    </lineage>
</organism>
<dbReference type="EMBL" id="JAAIUW010000008">
    <property type="protein sequence ID" value="KAF7818851.1"/>
    <property type="molecule type" value="Genomic_DNA"/>
</dbReference>
<dbReference type="GO" id="GO:0015743">
    <property type="term" value="P:malate transport"/>
    <property type="evidence" value="ECO:0007669"/>
    <property type="project" value="InterPro"/>
</dbReference>
<dbReference type="Proteomes" id="UP000634136">
    <property type="component" value="Unassembled WGS sequence"/>
</dbReference>
<name>A0A834TCX8_9FABA</name>
<keyword evidence="3" id="KW-0813">Transport</keyword>
<keyword evidence="11" id="KW-1185">Reference proteome</keyword>
<gene>
    <name evidence="10" type="ORF">G2W53_024306</name>
</gene>
<comment type="caution">
    <text evidence="10">The sequence shown here is derived from an EMBL/GenBank/DDBJ whole genome shotgun (WGS) entry which is preliminary data.</text>
</comment>
<proteinExistence type="inferred from homology"/>
<evidence type="ECO:0000256" key="6">
    <source>
        <dbReference type="ARBA" id="ARBA00023065"/>
    </source>
</evidence>
<evidence type="ECO:0000256" key="3">
    <source>
        <dbReference type="ARBA" id="ARBA00022448"/>
    </source>
</evidence>
<keyword evidence="4 9" id="KW-0812">Transmembrane</keyword>
<reference evidence="10" key="1">
    <citation type="submission" date="2020-09" db="EMBL/GenBank/DDBJ databases">
        <title>Genome-Enabled Discovery of Anthraquinone Biosynthesis in Senna tora.</title>
        <authorList>
            <person name="Kang S.-H."/>
            <person name="Pandey R.P."/>
            <person name="Lee C.-M."/>
            <person name="Sim J.-S."/>
            <person name="Jeong J.-T."/>
            <person name="Choi B.-S."/>
            <person name="Jung M."/>
            <person name="Ginzburg D."/>
            <person name="Zhao K."/>
            <person name="Won S.Y."/>
            <person name="Oh T.-J."/>
            <person name="Yu Y."/>
            <person name="Kim N.-H."/>
            <person name="Lee O.R."/>
            <person name="Lee T.-H."/>
            <person name="Bashyal P."/>
            <person name="Kim T.-S."/>
            <person name="Lee W.-H."/>
            <person name="Kawkins C."/>
            <person name="Kim C.-K."/>
            <person name="Kim J.S."/>
            <person name="Ahn B.O."/>
            <person name="Rhee S.Y."/>
            <person name="Sohng J.K."/>
        </authorList>
    </citation>
    <scope>NUCLEOTIDE SEQUENCE</scope>
    <source>
        <tissue evidence="10">Leaf</tissue>
    </source>
</reference>
<sequence length="538" mass="59268">MAGKEIGRRRQGSEVDETLKVGPERDEAVDVGVRVLGIARNWARYYLGTSNVVGVMGSESGREVVVKLKGLVEKWKLKVVSIGSSIKKTAKDDPRRLTHSFKVGVALTLVSFLYYWRPLYDGFGVAAMWAVLTVVVVFEFTVGGTLSKSLNRGFATLTAGALGFVSQHLATVFGERGEPFILALLVFILAGGCTFSRFFPKIKARYDYGVVIFILTFSLVAVSGYRTDKLLELAHQRLSTIIIGGATCILISLFVSPVWAGQDLHNLLASNILNLANYLQGLEGEYFQCPASDQKGKPEKSKHEGYKSVLNSKATEESLANLARWEPGHGRFGLRHPWKQYLKIGALARECAFKMEALNAYLITSEIQVSLEFKRKVVQESCRKMSCESSKALKALSSSIKTMREPSYEAQAHLQNAQIAIKDLKIALQTASLQHTHTNLLAILPLATAASILVEITKTVHKIYEAVSELSHLAHFKPNVSPEKPHLLHRGIITPLVDAHHHNHIEITILDSNTDSPDKGIIQNTKIQHITNGGSSCK</sequence>
<feature type="transmembrane region" description="Helical" evidence="9">
    <location>
        <begin position="238"/>
        <end position="260"/>
    </location>
</feature>
<comment type="similarity">
    <text evidence="2">Belongs to the aromatic acid exporter (TC 2.A.85) family.</text>
</comment>
<evidence type="ECO:0000256" key="7">
    <source>
        <dbReference type="ARBA" id="ARBA00023136"/>
    </source>
</evidence>
<feature type="transmembrane region" description="Helical" evidence="9">
    <location>
        <begin position="122"/>
        <end position="142"/>
    </location>
</feature>
<accession>A0A834TCX8</accession>
<keyword evidence="7 9" id="KW-0472">Membrane</keyword>
<evidence type="ECO:0000256" key="1">
    <source>
        <dbReference type="ARBA" id="ARBA00004141"/>
    </source>
</evidence>
<evidence type="ECO:0000256" key="9">
    <source>
        <dbReference type="SAM" id="Phobius"/>
    </source>
</evidence>